<dbReference type="InterPro" id="IPR051404">
    <property type="entry name" value="TA_system_antitoxin"/>
</dbReference>
<dbReference type="InterPro" id="IPR031807">
    <property type="entry name" value="HicB-like"/>
</dbReference>
<proteinExistence type="predicted"/>
<dbReference type="Pfam" id="PF15919">
    <property type="entry name" value="HicB_lk_antitox"/>
    <property type="match status" value="1"/>
</dbReference>
<evidence type="ECO:0000259" key="1">
    <source>
        <dbReference type="Pfam" id="PF15919"/>
    </source>
</evidence>
<name>A0A9Q4KV61_9EURY</name>
<sequence length="71" mass="7714">MKLDIVLEKEESGGYSAHCPALKGCHSQGMTGEEALKNMQEAIELYLEVTHDIASRQVTSRPGSILIDLAV</sequence>
<dbReference type="Proteomes" id="UP001143747">
    <property type="component" value="Unassembled WGS sequence"/>
</dbReference>
<organism evidence="2 3">
    <name type="scientific">Methanogenium marinum</name>
    <dbReference type="NCBI Taxonomy" id="348610"/>
    <lineage>
        <taxon>Archaea</taxon>
        <taxon>Methanobacteriati</taxon>
        <taxon>Methanobacteriota</taxon>
        <taxon>Stenosarchaea group</taxon>
        <taxon>Methanomicrobia</taxon>
        <taxon>Methanomicrobiales</taxon>
        <taxon>Methanomicrobiaceae</taxon>
        <taxon>Methanogenium</taxon>
    </lineage>
</organism>
<dbReference type="SUPFAM" id="SSF143100">
    <property type="entry name" value="TTHA1013/TTHA0281-like"/>
    <property type="match status" value="1"/>
</dbReference>
<dbReference type="Gene3D" id="3.30.160.250">
    <property type="match status" value="1"/>
</dbReference>
<reference evidence="2" key="1">
    <citation type="submission" date="2022-01" db="EMBL/GenBank/DDBJ databases">
        <title>Draft genome of Methanogenium marinum DSM 15558.</title>
        <authorList>
            <person name="Chen S.-C."/>
            <person name="You Y.-T."/>
        </authorList>
    </citation>
    <scope>NUCLEOTIDE SEQUENCE</scope>
    <source>
        <strain evidence="2">DSM 15558</strain>
    </source>
</reference>
<dbReference type="AlphaFoldDB" id="A0A9Q4KV61"/>
<gene>
    <name evidence="2" type="ORF">L0665_05105</name>
</gene>
<dbReference type="EMBL" id="JAKELO010000002">
    <property type="protein sequence ID" value="MDE4907986.1"/>
    <property type="molecule type" value="Genomic_DNA"/>
</dbReference>
<accession>A0A9Q4KV61</accession>
<dbReference type="PANTHER" id="PTHR34504">
    <property type="entry name" value="ANTITOXIN HICB"/>
    <property type="match status" value="1"/>
</dbReference>
<protein>
    <submittedName>
        <fullName evidence="2">Type II toxin-antitoxin system HicB family antitoxin</fullName>
    </submittedName>
</protein>
<dbReference type="PANTHER" id="PTHR34504:SF2">
    <property type="entry name" value="UPF0150 PROTEIN SSL0259"/>
    <property type="match status" value="1"/>
</dbReference>
<feature type="domain" description="HicB-like antitoxin of toxin-antitoxin system" evidence="1">
    <location>
        <begin position="5"/>
        <end position="53"/>
    </location>
</feature>
<keyword evidence="3" id="KW-1185">Reference proteome</keyword>
<comment type="caution">
    <text evidence="2">The sequence shown here is derived from an EMBL/GenBank/DDBJ whole genome shotgun (WGS) entry which is preliminary data.</text>
</comment>
<evidence type="ECO:0000313" key="2">
    <source>
        <dbReference type="EMBL" id="MDE4907986.1"/>
    </source>
</evidence>
<evidence type="ECO:0000313" key="3">
    <source>
        <dbReference type="Proteomes" id="UP001143747"/>
    </source>
</evidence>
<dbReference type="InterPro" id="IPR035069">
    <property type="entry name" value="TTHA1013/TTHA0281-like"/>
</dbReference>
<dbReference type="RefSeq" id="WP_274924625.1">
    <property type="nucleotide sequence ID" value="NZ_JAKELO010000002.1"/>
</dbReference>